<evidence type="ECO:0008006" key="4">
    <source>
        <dbReference type="Google" id="ProtNLM"/>
    </source>
</evidence>
<protein>
    <recommendedName>
        <fullName evidence="4">Lactococcin 972 family bacteriocin</fullName>
    </recommendedName>
</protein>
<keyword evidence="1" id="KW-0732">Signal</keyword>
<name>A0ABW1P7K5_9PSEU</name>
<proteinExistence type="predicted"/>
<reference evidence="3" key="1">
    <citation type="journal article" date="2019" name="Int. J. Syst. Evol. Microbiol.">
        <title>The Global Catalogue of Microorganisms (GCM) 10K type strain sequencing project: providing services to taxonomists for standard genome sequencing and annotation.</title>
        <authorList>
            <consortium name="The Broad Institute Genomics Platform"/>
            <consortium name="The Broad Institute Genome Sequencing Center for Infectious Disease"/>
            <person name="Wu L."/>
            <person name="Ma J."/>
        </authorList>
    </citation>
    <scope>NUCLEOTIDE SEQUENCE [LARGE SCALE GENOMIC DNA]</scope>
    <source>
        <strain evidence="3">CGMCC 4.7246</strain>
    </source>
</reference>
<keyword evidence="3" id="KW-1185">Reference proteome</keyword>
<feature type="chain" id="PRO_5047382708" description="Lactococcin 972 family bacteriocin" evidence="1">
    <location>
        <begin position="28"/>
        <end position="114"/>
    </location>
</feature>
<dbReference type="EMBL" id="JBHSQO010000015">
    <property type="protein sequence ID" value="MFC6091055.1"/>
    <property type="molecule type" value="Genomic_DNA"/>
</dbReference>
<feature type="signal peptide" evidence="1">
    <location>
        <begin position="1"/>
        <end position="27"/>
    </location>
</feature>
<organism evidence="2 3">
    <name type="scientific">Saccharothrix lopnurensis</name>
    <dbReference type="NCBI Taxonomy" id="1670621"/>
    <lineage>
        <taxon>Bacteria</taxon>
        <taxon>Bacillati</taxon>
        <taxon>Actinomycetota</taxon>
        <taxon>Actinomycetes</taxon>
        <taxon>Pseudonocardiales</taxon>
        <taxon>Pseudonocardiaceae</taxon>
        <taxon>Saccharothrix</taxon>
    </lineage>
</organism>
<comment type="caution">
    <text evidence="2">The sequence shown here is derived from an EMBL/GenBank/DDBJ whole genome shotgun (WGS) entry which is preliminary data.</text>
</comment>
<evidence type="ECO:0000313" key="2">
    <source>
        <dbReference type="EMBL" id="MFC6091055.1"/>
    </source>
</evidence>
<gene>
    <name evidence="2" type="ORF">ACFP3R_17385</name>
</gene>
<accession>A0ABW1P7K5</accession>
<evidence type="ECO:0000256" key="1">
    <source>
        <dbReference type="SAM" id="SignalP"/>
    </source>
</evidence>
<dbReference type="Proteomes" id="UP001596220">
    <property type="component" value="Unassembled WGS sequence"/>
</dbReference>
<evidence type="ECO:0000313" key="3">
    <source>
        <dbReference type="Proteomes" id="UP001596220"/>
    </source>
</evidence>
<sequence length="114" mass="12007">MRNMTRLISAGALSIPMLLGAAGLAMADPDVSYESGTYVAGPEGAGFEAVHSGAGHDYAYYVEGWGWAGEDGAFSEETGAASFHDSAYFWESAEYATEDGAYSEHTDSSVEDDD</sequence>
<dbReference type="RefSeq" id="WP_380637257.1">
    <property type="nucleotide sequence ID" value="NZ_JBHSQO010000015.1"/>
</dbReference>